<dbReference type="GeneID" id="106054604"/>
<protein>
    <submittedName>
        <fullName evidence="11">Transmembrane protein 106B-like</fullName>
    </submittedName>
</protein>
<dbReference type="Pfam" id="PF21002">
    <property type="entry name" value="TMEM106_N"/>
    <property type="match status" value="1"/>
</dbReference>
<evidence type="ECO:0000256" key="1">
    <source>
        <dbReference type="ARBA" id="ARBA00004308"/>
    </source>
</evidence>
<evidence type="ECO:0000313" key="10">
    <source>
        <dbReference type="Proteomes" id="UP001165740"/>
    </source>
</evidence>
<dbReference type="OrthoDB" id="508875at2759"/>
<evidence type="ECO:0000256" key="3">
    <source>
        <dbReference type="ARBA" id="ARBA00022692"/>
    </source>
</evidence>
<evidence type="ECO:0000256" key="6">
    <source>
        <dbReference type="SAM" id="MobiDB-lite"/>
    </source>
</evidence>
<dbReference type="KEGG" id="bgt:106054604"/>
<name>A0A9U8DXU0_BIOGL</name>
<dbReference type="InterPro" id="IPR009790">
    <property type="entry name" value="TMEM106"/>
</dbReference>
<evidence type="ECO:0000259" key="9">
    <source>
        <dbReference type="Pfam" id="PF21002"/>
    </source>
</evidence>
<dbReference type="Pfam" id="PF07092">
    <property type="entry name" value="TMEM106"/>
    <property type="match status" value="1"/>
</dbReference>
<dbReference type="InterPro" id="IPR048511">
    <property type="entry name" value="TMEM106_N"/>
</dbReference>
<keyword evidence="5 7" id="KW-0472">Membrane</keyword>
<feature type="transmembrane region" description="Helical" evidence="7">
    <location>
        <begin position="94"/>
        <end position="117"/>
    </location>
</feature>
<dbReference type="Proteomes" id="UP001165740">
    <property type="component" value="Chromosome 1"/>
</dbReference>
<evidence type="ECO:0000256" key="4">
    <source>
        <dbReference type="ARBA" id="ARBA00022989"/>
    </source>
</evidence>
<keyword evidence="4 7" id="KW-1133">Transmembrane helix</keyword>
<feature type="compositionally biased region" description="Low complexity" evidence="6">
    <location>
        <begin position="270"/>
        <end position="309"/>
    </location>
</feature>
<keyword evidence="3 7" id="KW-0812">Transmembrane</keyword>
<reference evidence="11" key="1">
    <citation type="submission" date="2025-08" db="UniProtKB">
        <authorList>
            <consortium name="RefSeq"/>
        </authorList>
    </citation>
    <scope>IDENTIFICATION</scope>
</reference>
<feature type="region of interest" description="Disordered" evidence="6">
    <location>
        <begin position="22"/>
        <end position="43"/>
    </location>
</feature>
<dbReference type="PANTHER" id="PTHR28556">
    <property type="entry name" value="TRANSMEMBRANE PROTEIN 106B"/>
    <property type="match status" value="1"/>
</dbReference>
<proteinExistence type="inferred from homology"/>
<evidence type="ECO:0000259" key="8">
    <source>
        <dbReference type="Pfam" id="PF07092"/>
    </source>
</evidence>
<keyword evidence="10" id="KW-1185">Reference proteome</keyword>
<sequence length="309" mass="33633">MTIFQKLMAIISINTNEGESTRLLSSSRNGPLPPNGSAATGHNSISATEGYEELFKDSVPCPSCRGLGRVPKELENQLVALIPMGDGRLKPRRTILYVAIAVLLCALTAGLLIFFLMPRDITISSNRPFLQPKHIDINVTAKFANFTVINLYNVSNSNFYTVRISGVSMKSLYGNAVIAQSSAYKTDPLDISARSEEQLSVPMDFVLQGEHGSLVSHCMSNWSWIHNLPILFEVTANYTYMGHSEQATLTTFQTVSCHPEPGPPPSTLHPPITIPSTTATPTTTTLTTSTTTTTTSKSPITLSKVKTKR</sequence>
<feature type="domain" description="Transmembrane protein 106 C-terminal" evidence="8">
    <location>
        <begin position="135"/>
        <end position="258"/>
    </location>
</feature>
<comment type="subcellular location">
    <subcellularLocation>
        <location evidence="1">Endomembrane system</location>
    </subcellularLocation>
</comment>
<evidence type="ECO:0000313" key="11">
    <source>
        <dbReference type="RefSeq" id="XP_013065995.2"/>
    </source>
</evidence>
<accession>A0A9U8DXU0</accession>
<organism evidence="10 11">
    <name type="scientific">Biomphalaria glabrata</name>
    <name type="common">Bloodfluke planorb</name>
    <name type="synonym">Freshwater snail</name>
    <dbReference type="NCBI Taxonomy" id="6526"/>
    <lineage>
        <taxon>Eukaryota</taxon>
        <taxon>Metazoa</taxon>
        <taxon>Spiralia</taxon>
        <taxon>Lophotrochozoa</taxon>
        <taxon>Mollusca</taxon>
        <taxon>Gastropoda</taxon>
        <taxon>Heterobranchia</taxon>
        <taxon>Euthyneura</taxon>
        <taxon>Panpulmonata</taxon>
        <taxon>Hygrophila</taxon>
        <taxon>Lymnaeoidea</taxon>
        <taxon>Planorbidae</taxon>
        <taxon>Biomphalaria</taxon>
    </lineage>
</organism>
<evidence type="ECO:0000256" key="2">
    <source>
        <dbReference type="ARBA" id="ARBA00008111"/>
    </source>
</evidence>
<dbReference type="GO" id="GO:0012505">
    <property type="term" value="C:endomembrane system"/>
    <property type="evidence" value="ECO:0007669"/>
    <property type="project" value="UniProtKB-SubCell"/>
</dbReference>
<feature type="domain" description="Transmembrane protein 106 N-terminal" evidence="9">
    <location>
        <begin position="44"/>
        <end position="94"/>
    </location>
</feature>
<dbReference type="OMA" id="TWLYVFC"/>
<comment type="similarity">
    <text evidence="2">Belongs to the TMEM106 family.</text>
</comment>
<gene>
    <name evidence="11" type="primary">LOC106054604</name>
</gene>
<dbReference type="PANTHER" id="PTHR28556:SF4">
    <property type="entry name" value="TRANSMEMBRANE PROTEIN 106A"/>
    <property type="match status" value="1"/>
</dbReference>
<feature type="region of interest" description="Disordered" evidence="6">
    <location>
        <begin position="257"/>
        <end position="309"/>
    </location>
</feature>
<evidence type="ECO:0000256" key="7">
    <source>
        <dbReference type="SAM" id="Phobius"/>
    </source>
</evidence>
<dbReference type="AlphaFoldDB" id="A0A9U8DXU0"/>
<dbReference type="InterPro" id="IPR048509">
    <property type="entry name" value="TMEM106_C"/>
</dbReference>
<dbReference type="RefSeq" id="XP_013065995.2">
    <property type="nucleotide sequence ID" value="XM_013210541.2"/>
</dbReference>
<evidence type="ECO:0000256" key="5">
    <source>
        <dbReference type="ARBA" id="ARBA00023136"/>
    </source>
</evidence>